<feature type="compositionally biased region" description="Polar residues" evidence="1">
    <location>
        <begin position="20"/>
        <end position="29"/>
    </location>
</feature>
<comment type="caution">
    <text evidence="2">The sequence shown here is derived from an EMBL/GenBank/DDBJ whole genome shotgun (WGS) entry which is preliminary data.</text>
</comment>
<name>A0A1F5NSC3_9BACT</name>
<sequence>MGKTVEHHGDGSHTDRNDSGHSVTYNPDNSVRESSRPETSWPVPNGMGPNDIQVTRDGDGNVTNVQRRG</sequence>
<evidence type="ECO:0000256" key="1">
    <source>
        <dbReference type="SAM" id="MobiDB-lite"/>
    </source>
</evidence>
<feature type="compositionally biased region" description="Basic and acidic residues" evidence="1">
    <location>
        <begin position="1"/>
        <end position="19"/>
    </location>
</feature>
<gene>
    <name evidence="2" type="ORF">A2660_00205</name>
</gene>
<evidence type="ECO:0000313" key="3">
    <source>
        <dbReference type="Proteomes" id="UP000176233"/>
    </source>
</evidence>
<feature type="region of interest" description="Disordered" evidence="1">
    <location>
        <begin position="1"/>
        <end position="69"/>
    </location>
</feature>
<organism evidence="2 3">
    <name type="scientific">Candidatus Doudnabacteria bacterium RIFCSPHIGHO2_01_FULL_45_18</name>
    <dbReference type="NCBI Taxonomy" id="1817823"/>
    <lineage>
        <taxon>Bacteria</taxon>
        <taxon>Candidatus Doudnaibacteriota</taxon>
    </lineage>
</organism>
<reference evidence="2 3" key="1">
    <citation type="journal article" date="2016" name="Nat. Commun.">
        <title>Thousands of microbial genomes shed light on interconnected biogeochemical processes in an aquifer system.</title>
        <authorList>
            <person name="Anantharaman K."/>
            <person name="Brown C.T."/>
            <person name="Hug L.A."/>
            <person name="Sharon I."/>
            <person name="Castelle C.J."/>
            <person name="Probst A.J."/>
            <person name="Thomas B.C."/>
            <person name="Singh A."/>
            <person name="Wilkins M.J."/>
            <person name="Karaoz U."/>
            <person name="Brodie E.L."/>
            <person name="Williams K.H."/>
            <person name="Hubbard S.S."/>
            <person name="Banfield J.F."/>
        </authorList>
    </citation>
    <scope>NUCLEOTIDE SEQUENCE [LARGE SCALE GENOMIC DNA]</scope>
</reference>
<evidence type="ECO:0000313" key="2">
    <source>
        <dbReference type="EMBL" id="OGE80571.1"/>
    </source>
</evidence>
<protein>
    <submittedName>
        <fullName evidence="2">Uncharacterized protein</fullName>
    </submittedName>
</protein>
<dbReference type="EMBL" id="MFEJ01000007">
    <property type="protein sequence ID" value="OGE80571.1"/>
    <property type="molecule type" value="Genomic_DNA"/>
</dbReference>
<dbReference type="Proteomes" id="UP000176233">
    <property type="component" value="Unassembled WGS sequence"/>
</dbReference>
<proteinExistence type="predicted"/>
<dbReference type="AlphaFoldDB" id="A0A1F5NSC3"/>
<accession>A0A1F5NSC3</accession>